<evidence type="ECO:0000313" key="4">
    <source>
        <dbReference type="EMBL" id="XBS72001.1"/>
    </source>
</evidence>
<dbReference type="PANTHER" id="PTHR43489">
    <property type="entry name" value="ISOMERASE"/>
    <property type="match status" value="1"/>
</dbReference>
<evidence type="ECO:0000256" key="2">
    <source>
        <dbReference type="NCBIfam" id="TIGR00542"/>
    </source>
</evidence>
<sequence>MLSDEIMTGDKCICLGIYEKALPPQLDWPQRLETARDLGFDFLEISIDEQPERQRRLEWDRGERLAFTRAKLDSGVAVPSMCLSAHRRFPFGSRDDIIRQRAYQLMEKALALAVDLGIRNIQLAGYDVYYEPSDRLTRARFIEGIHWAVEQAAKAQVMLSIEIMDTTFINSISKWLEFEALIQSPWFTVYPDLGNLSAWGNNVAGELTKGITKITAIHLKDTAPVTPDSPGKFRDVPFGDGCVDFAHAFETLKELDYRGPYLLEMWARGKADDIERVRYAKTWMERQMRLGGLLP</sequence>
<accession>A0AAU7QIM4</accession>
<dbReference type="EMBL" id="CP157947">
    <property type="protein sequence ID" value="XBS72001.1"/>
    <property type="molecule type" value="Genomic_DNA"/>
</dbReference>
<organism evidence="4">
    <name type="scientific">Acerihabitans sp. KWT182</name>
    <dbReference type="NCBI Taxonomy" id="3157919"/>
    <lineage>
        <taxon>Bacteria</taxon>
        <taxon>Pseudomonadati</taxon>
        <taxon>Pseudomonadota</taxon>
        <taxon>Gammaproteobacteria</taxon>
        <taxon>Enterobacterales</taxon>
        <taxon>Pectobacteriaceae</taxon>
        <taxon>Acerihabitans</taxon>
    </lineage>
</organism>
<name>A0AAU7QIM4_9GAMM</name>
<dbReference type="InterPro" id="IPR036237">
    <property type="entry name" value="Xyl_isomerase-like_sf"/>
</dbReference>
<dbReference type="GO" id="GO:0019852">
    <property type="term" value="P:L-ascorbic acid metabolic process"/>
    <property type="evidence" value="ECO:0007669"/>
    <property type="project" value="TreeGrafter"/>
</dbReference>
<dbReference type="Pfam" id="PF01261">
    <property type="entry name" value="AP_endonuc_2"/>
    <property type="match status" value="1"/>
</dbReference>
<dbReference type="InterPro" id="IPR050417">
    <property type="entry name" value="Sugar_Epim/Isomerase"/>
</dbReference>
<dbReference type="AlphaFoldDB" id="A0AAU7QIM4"/>
<dbReference type="GO" id="GO:0034015">
    <property type="term" value="F:L-ribulose-5-phosphate 3-epimerase activity"/>
    <property type="evidence" value="ECO:0007669"/>
    <property type="project" value="TreeGrafter"/>
</dbReference>
<evidence type="ECO:0000256" key="1">
    <source>
        <dbReference type="ARBA" id="ARBA00023235"/>
    </source>
</evidence>
<proteinExistence type="predicted"/>
<dbReference type="NCBIfam" id="NF009689">
    <property type="entry name" value="PRK13210.1"/>
    <property type="match status" value="1"/>
</dbReference>
<reference evidence="4" key="1">
    <citation type="submission" date="2024-06" db="EMBL/GenBank/DDBJ databases">
        <authorList>
            <person name="Coelho C."/>
            <person name="Bento M."/>
            <person name="Garcia E."/>
            <person name="Camelo A."/>
            <person name="Brandao I."/>
            <person name="Espirito Santo C."/>
            <person name="Trovao J."/>
            <person name="Verissimo A."/>
            <person name="Costa J."/>
            <person name="Tiago I."/>
        </authorList>
    </citation>
    <scope>NUCLEOTIDE SEQUENCE</scope>
    <source>
        <strain evidence="4">KWT182</strain>
    </source>
</reference>
<dbReference type="PANTHER" id="PTHR43489:SF1">
    <property type="entry name" value="L-RIBULOSE-5-PHOSPHATE 3-EPIMERASE SGBU-RELATED"/>
    <property type="match status" value="1"/>
</dbReference>
<dbReference type="NCBIfam" id="TIGR00542">
    <property type="entry name" value="hxl6Piso_put"/>
    <property type="match status" value="1"/>
</dbReference>
<dbReference type="Gene3D" id="3.20.20.150">
    <property type="entry name" value="Divalent-metal-dependent TIM barrel enzymes"/>
    <property type="match status" value="1"/>
</dbReference>
<dbReference type="NCBIfam" id="NF009688">
    <property type="entry name" value="PRK13209.1"/>
    <property type="match status" value="1"/>
</dbReference>
<dbReference type="GO" id="GO:0016861">
    <property type="term" value="F:intramolecular oxidoreductase activity, interconverting aldoses and ketoses"/>
    <property type="evidence" value="ECO:0007669"/>
    <property type="project" value="InterPro"/>
</dbReference>
<dbReference type="SUPFAM" id="SSF51658">
    <property type="entry name" value="Xylose isomerase-like"/>
    <property type="match status" value="1"/>
</dbReference>
<dbReference type="InterPro" id="IPR004560">
    <property type="entry name" value="L-Ru-5P_3-Epase"/>
</dbReference>
<gene>
    <name evidence="4" type="ORF">ABK905_24320</name>
</gene>
<protein>
    <recommendedName>
        <fullName evidence="2">L-ribulose-5-phosphate 3-epimerase</fullName>
    </recommendedName>
</protein>
<evidence type="ECO:0000259" key="3">
    <source>
        <dbReference type="Pfam" id="PF01261"/>
    </source>
</evidence>
<dbReference type="InterPro" id="IPR013022">
    <property type="entry name" value="Xyl_isomerase-like_TIM-brl"/>
</dbReference>
<keyword evidence="1" id="KW-0413">Isomerase</keyword>
<feature type="domain" description="Xylose isomerase-like TIM barrel" evidence="3">
    <location>
        <begin position="33"/>
        <end position="285"/>
    </location>
</feature>